<protein>
    <submittedName>
        <fullName evidence="1">Uncharacterized protein</fullName>
    </submittedName>
</protein>
<dbReference type="EMBL" id="CP017480">
    <property type="protein sequence ID" value="APG06555.1"/>
    <property type="molecule type" value="Genomic_DNA"/>
</dbReference>
<sequence length="165" mass="18018">MVRATGDVDKTAVISPCGRYRYVLTRTWDYTLPVLVFCMLNPSTADASEDDPTIRRCMGFARRENCGGIAVVNIFAWRATDPSELPDDMAMAAGPDNSRHLDEVLKDRRVVAAWGANATASRMITSTFLGGLRTAATSVHCLGRTKSGAPRHPLYVRGDALLEDL</sequence>
<gene>
    <name evidence="1" type="ORF">BJI69_14145</name>
</gene>
<evidence type="ECO:0000313" key="1">
    <source>
        <dbReference type="EMBL" id="APG06555.1"/>
    </source>
</evidence>
<dbReference type="AlphaFoldDB" id="A0A0G9HFH3"/>
<keyword evidence="2" id="KW-1185">Reference proteome</keyword>
<dbReference type="PATRIC" id="fig|1440763.5.peg.3023"/>
<reference evidence="2" key="1">
    <citation type="submission" date="2016-09" db="EMBL/GenBank/DDBJ databases">
        <authorList>
            <person name="Lysoe E."/>
        </authorList>
    </citation>
    <scope>NUCLEOTIDE SEQUENCE [LARGE SCALE GENOMIC DNA]</scope>
    <source>
        <strain evidence="2">LJ96T</strain>
    </source>
</reference>
<accession>A0A0G9HFH3</accession>
<dbReference type="Pfam" id="PF07799">
    <property type="entry name" value="DUF1643"/>
    <property type="match status" value="1"/>
</dbReference>
<dbReference type="STRING" id="1440763.BJI69_14145"/>
<dbReference type="InterPro" id="IPR012441">
    <property type="entry name" value="DUF1643"/>
</dbReference>
<name>A0A0G9HFH3_9GAMM</name>
<proteinExistence type="predicted"/>
<dbReference type="OrthoDB" id="9807577at2"/>
<dbReference type="Proteomes" id="UP000182987">
    <property type="component" value="Chromosome"/>
</dbReference>
<dbReference type="KEGG" id="lrz:BJI69_14145"/>
<evidence type="ECO:0000313" key="2">
    <source>
        <dbReference type="Proteomes" id="UP000182987"/>
    </source>
</evidence>
<organism evidence="1 2">
    <name type="scientific">Luteibacter rhizovicinus DSM 16549</name>
    <dbReference type="NCBI Taxonomy" id="1440763"/>
    <lineage>
        <taxon>Bacteria</taxon>
        <taxon>Pseudomonadati</taxon>
        <taxon>Pseudomonadota</taxon>
        <taxon>Gammaproteobacteria</taxon>
        <taxon>Lysobacterales</taxon>
        <taxon>Rhodanobacteraceae</taxon>
        <taxon>Luteibacter</taxon>
    </lineage>
</organism>